<dbReference type="EMBL" id="LNQE01000290">
    <property type="protein sequence ID" value="KUG27771.1"/>
    <property type="molecule type" value="Genomic_DNA"/>
</dbReference>
<organism evidence="1">
    <name type="scientific">hydrocarbon metagenome</name>
    <dbReference type="NCBI Taxonomy" id="938273"/>
    <lineage>
        <taxon>unclassified sequences</taxon>
        <taxon>metagenomes</taxon>
        <taxon>ecological metagenomes</taxon>
    </lineage>
</organism>
<dbReference type="AlphaFoldDB" id="A0A0W8G3M5"/>
<evidence type="ECO:0000313" key="1">
    <source>
        <dbReference type="EMBL" id="KUG27771.1"/>
    </source>
</evidence>
<comment type="caution">
    <text evidence="1">The sequence shown here is derived from an EMBL/GenBank/DDBJ whole genome shotgun (WGS) entry which is preliminary data.</text>
</comment>
<gene>
    <name evidence="1" type="ORF">ASZ90_002373</name>
</gene>
<proteinExistence type="predicted"/>
<name>A0A0W8G3M5_9ZZZZ</name>
<accession>A0A0W8G3M5</accession>
<reference evidence="1" key="1">
    <citation type="journal article" date="2015" name="Proc. Natl. Acad. Sci. U.S.A.">
        <title>Networks of energetic and metabolic interactions define dynamics in microbial communities.</title>
        <authorList>
            <person name="Embree M."/>
            <person name="Liu J.K."/>
            <person name="Al-Bassam M.M."/>
            <person name="Zengler K."/>
        </authorList>
    </citation>
    <scope>NUCLEOTIDE SEQUENCE</scope>
</reference>
<sequence length="47" mass="5449">MFDIENLLKILELAGFVKCKERKYDPALDPGKSRKHHSVYANAFKAR</sequence>
<protein>
    <submittedName>
        <fullName evidence="1">Uncharacterized protein</fullName>
    </submittedName>
</protein>